<dbReference type="PANTHER" id="PTHR32063:SF33">
    <property type="entry name" value="RND SUPERFAMILY EFFLUX PUMP PERMEASE COMPONENT"/>
    <property type="match status" value="1"/>
</dbReference>
<keyword evidence="4" id="KW-1185">Reference proteome</keyword>
<dbReference type="SUPFAM" id="SSF82866">
    <property type="entry name" value="Multidrug efflux transporter AcrB transmembrane domain"/>
    <property type="match status" value="2"/>
</dbReference>
<keyword evidence="2" id="KW-1133">Transmembrane helix</keyword>
<evidence type="ECO:0000313" key="4">
    <source>
        <dbReference type="Proteomes" id="UP000321595"/>
    </source>
</evidence>
<dbReference type="SUPFAM" id="SSF56954">
    <property type="entry name" value="Outer membrane efflux proteins (OEP)"/>
    <property type="match status" value="1"/>
</dbReference>
<accession>A0A5B8XUZ4</accession>
<evidence type="ECO:0000256" key="1">
    <source>
        <dbReference type="ARBA" id="ARBA00007613"/>
    </source>
</evidence>
<feature type="transmembrane region" description="Helical" evidence="2">
    <location>
        <begin position="894"/>
        <end position="914"/>
    </location>
</feature>
<dbReference type="InterPro" id="IPR003423">
    <property type="entry name" value="OMP_efflux"/>
</dbReference>
<feature type="transmembrane region" description="Helical" evidence="2">
    <location>
        <begin position="970"/>
        <end position="990"/>
    </location>
</feature>
<feature type="transmembrane region" description="Helical" evidence="2">
    <location>
        <begin position="920"/>
        <end position="945"/>
    </location>
</feature>
<protein>
    <submittedName>
        <fullName evidence="3">MMPL family transporter</fullName>
    </submittedName>
</protein>
<evidence type="ECO:0000256" key="2">
    <source>
        <dbReference type="SAM" id="Phobius"/>
    </source>
</evidence>
<feature type="transmembrane region" description="Helical" evidence="2">
    <location>
        <begin position="368"/>
        <end position="391"/>
    </location>
</feature>
<dbReference type="PRINTS" id="PR00702">
    <property type="entry name" value="ACRIFLAVINRP"/>
</dbReference>
<feature type="transmembrane region" description="Helical" evidence="2">
    <location>
        <begin position="1047"/>
        <end position="1067"/>
    </location>
</feature>
<feature type="transmembrane region" description="Helical" evidence="2">
    <location>
        <begin position="1010"/>
        <end position="1035"/>
    </location>
</feature>
<dbReference type="PANTHER" id="PTHR32063">
    <property type="match status" value="1"/>
</dbReference>
<dbReference type="Pfam" id="PF02321">
    <property type="entry name" value="OEP"/>
    <property type="match status" value="2"/>
</dbReference>
<feature type="transmembrane region" description="Helical" evidence="2">
    <location>
        <begin position="343"/>
        <end position="361"/>
    </location>
</feature>
<dbReference type="InterPro" id="IPR027463">
    <property type="entry name" value="AcrB_DN_DC_subdom"/>
</dbReference>
<dbReference type="Gene3D" id="3.30.70.1440">
    <property type="entry name" value="Multidrug efflux transporter AcrB pore domain"/>
    <property type="match status" value="1"/>
</dbReference>
<feature type="transmembrane region" description="Helical" evidence="2">
    <location>
        <begin position="440"/>
        <end position="459"/>
    </location>
</feature>
<gene>
    <name evidence="3" type="ORF">FRD01_17425</name>
</gene>
<sequence>MKVTNFSISHSTSVWVLIFILFIGGMISYQGLPREAAPEVAIPVVIVSTAYFGVSPADIETLITIPVEKEFKGLTGLKRMNSTSAESVSLITLEFEPSINIEDALQRIRDRLDKAKPDLPPDAEDPEVIEINSSDWPIMIVNVAGDMDPLRLKELAEDIQDDIEKINGVLRVDLAGGVEREIQVLVDPEKLTYHKVSLNDVINKIQAENINLPGGAIDVGPMKYTVRVPGEFENVQMIEDIVIKAPGGNPVYLRDIAEVEDTFKDPKTYSRLTSWDERGEERVEFTSNNVSLSVMKRSGENIIDIADDVKELLKTYEARIPAGVNIKVLNDMSVMILAQVHDLENNIISGLILVLATLFFFMGGARNAFFVAISVPLSMLISFMVISALGYTLNMVVLFSLVLALGMLVDNAIVIVENIYRHASEGKDRVTAAMDGTKEVGWAVISSTATTVGAFFPMLFWPGVMGEFMGYLPRTIIITLVSSLFVALVINPTVCATLLKVNPGEEVDEFQLPDNRIYRVYRASLEWALNHRIVVIATSVVALFGSMAIFGMAQLGVEFFPKTTPEKFEINIELPDGTRIDETSLMALGIEEPIRTEPELIEAWIADIGVKGGGGGMAAGGNADHYARISVDLVDVEDQPMHPDVFMNKLRAIYANVPGASVVLKTESMGPPAGAPVNIEIVGDDLAVMATVARDIREILKTIPGIIDLQDDAELSRPEVHVVVDRARAAVAGVDTRLVSQTVRTAINGTEATVYREGDEEYDITVKLPDDKRQSIEDLSSLYIVNNDHFHIPITEVASFEVKGGAGSIRRKDQDRVVTVTANAASGYLPANLLKEAQTRLEELKIPPGYSIRYTGENEDQQEAGEFLGRALLAALFLIVLILVTQFNSLLQPLIIMGSVIMSLIGVFMALVVGQLPFGIIMTGIGVISLAGVAVNNGIVLIDFANQLRERGMSIREAAMTAGMVRMRPVLLTATTTVLGLLPLVVGISLDFVNAQVVFGGRSVETWGPMAWVVSFGLAVSTLLTLIVVPVMYDLFESTSEKVRKMIFKGSVSAAILFIVALSPIALQAQEAGAEPTEAPLEQKLFTTPEDIESSNIFEGQRDLSEFDIEATRSLSLDDARKLLKTQSLDIKTLQTQYKVADALVRQAWSTVIPTFSAGANYSVNQEEVVADFGGGDLLPPGMEPEPIVIQPKTTWNWSVSASLRANFRALSLLRQAYLQEELVDLSVESLTRQLELGVIQSYYGLLTTRRVLEISKEQLISAETLLQATRARKNAGTATDFEVTRAELQVVQAQKAVESAKLNFSNVRTGLADLLQTPADFDVIETKVSTDVDIEKIRNESKTRSDVREAEKNIEFSELRKTEMYLNYLPTLSATFTYAGQKGTALSPSDPRWVLTFGANWTIWDGGFREGEVDKVEAELIAARLNEQKLQSGIQAEIETAWADYLSSLTQMESGKTQVELAETAQKQAQIAYQYGAATQLDVINADDQVALARLALLQDTLAVELAVERLRNLAGE</sequence>
<dbReference type="GO" id="GO:0042910">
    <property type="term" value="F:xenobiotic transmembrane transporter activity"/>
    <property type="evidence" value="ECO:0007669"/>
    <property type="project" value="TreeGrafter"/>
</dbReference>
<dbReference type="Gene3D" id="1.20.1640.10">
    <property type="entry name" value="Multidrug efflux transporter AcrB transmembrane domain"/>
    <property type="match status" value="2"/>
</dbReference>
<reference evidence="3 4" key="1">
    <citation type="submission" date="2019-08" db="EMBL/GenBank/DDBJ databases">
        <authorList>
            <person name="Liang Q."/>
        </authorList>
    </citation>
    <scope>NUCLEOTIDE SEQUENCE [LARGE SCALE GENOMIC DNA]</scope>
    <source>
        <strain evidence="3 4">V1718</strain>
    </source>
</reference>
<organism evidence="3 4">
    <name type="scientific">Microvenator marinus</name>
    <dbReference type="NCBI Taxonomy" id="2600177"/>
    <lineage>
        <taxon>Bacteria</taxon>
        <taxon>Deltaproteobacteria</taxon>
        <taxon>Bradymonadales</taxon>
        <taxon>Microvenatoraceae</taxon>
        <taxon>Microvenator</taxon>
    </lineage>
</organism>
<dbReference type="Gene3D" id="3.30.70.1430">
    <property type="entry name" value="Multidrug efflux transporter AcrB pore domain"/>
    <property type="match status" value="2"/>
</dbReference>
<feature type="transmembrane region" description="Helical" evidence="2">
    <location>
        <begin position="12"/>
        <end position="32"/>
    </location>
</feature>
<keyword evidence="2" id="KW-0472">Membrane</keyword>
<dbReference type="SUPFAM" id="SSF82693">
    <property type="entry name" value="Multidrug efflux transporter AcrB pore domain, PN1, PN2, PC1 and PC2 subdomains"/>
    <property type="match status" value="2"/>
</dbReference>
<dbReference type="SUPFAM" id="SSF82714">
    <property type="entry name" value="Multidrug efflux transporter AcrB TolC docking domain, DN and DC subdomains"/>
    <property type="match status" value="2"/>
</dbReference>
<evidence type="ECO:0000313" key="3">
    <source>
        <dbReference type="EMBL" id="QED28987.1"/>
    </source>
</evidence>
<dbReference type="KEGG" id="bbae:FRD01_17425"/>
<dbReference type="GO" id="GO:0005886">
    <property type="term" value="C:plasma membrane"/>
    <property type="evidence" value="ECO:0007669"/>
    <property type="project" value="TreeGrafter"/>
</dbReference>
<dbReference type="Pfam" id="PF00873">
    <property type="entry name" value="ACR_tran"/>
    <property type="match status" value="1"/>
</dbReference>
<dbReference type="OrthoDB" id="9807612at2"/>
<dbReference type="Proteomes" id="UP000321595">
    <property type="component" value="Chromosome"/>
</dbReference>
<dbReference type="RefSeq" id="WP_146961899.1">
    <property type="nucleotide sequence ID" value="NZ_CP042467.1"/>
</dbReference>
<feature type="transmembrane region" description="Helical" evidence="2">
    <location>
        <begin position="867"/>
        <end position="887"/>
    </location>
</feature>
<dbReference type="InterPro" id="IPR001036">
    <property type="entry name" value="Acrflvin-R"/>
</dbReference>
<dbReference type="Gene3D" id="1.20.1600.10">
    <property type="entry name" value="Outer membrane efflux proteins (OEP)"/>
    <property type="match status" value="1"/>
</dbReference>
<keyword evidence="2" id="KW-0812">Transmembrane</keyword>
<proteinExistence type="inferred from homology"/>
<comment type="similarity">
    <text evidence="1">Belongs to the outer membrane factor (OMF) (TC 1.B.17) family.</text>
</comment>
<dbReference type="Gene3D" id="3.30.70.1320">
    <property type="entry name" value="Multidrug efflux transporter AcrB pore domain like"/>
    <property type="match status" value="1"/>
</dbReference>
<dbReference type="EMBL" id="CP042467">
    <property type="protein sequence ID" value="QED28987.1"/>
    <property type="molecule type" value="Genomic_DNA"/>
</dbReference>
<name>A0A5B8XUZ4_9DELT</name>
<feature type="transmembrane region" description="Helical" evidence="2">
    <location>
        <begin position="533"/>
        <end position="553"/>
    </location>
</feature>
<feature type="transmembrane region" description="Helical" evidence="2">
    <location>
        <begin position="471"/>
        <end position="490"/>
    </location>
</feature>
<feature type="transmembrane region" description="Helical" evidence="2">
    <location>
        <begin position="397"/>
        <end position="420"/>
    </location>
</feature>
<dbReference type="GO" id="GO:0015562">
    <property type="term" value="F:efflux transmembrane transporter activity"/>
    <property type="evidence" value="ECO:0007669"/>
    <property type="project" value="InterPro"/>
</dbReference>
<dbReference type="Gene3D" id="3.30.2090.10">
    <property type="entry name" value="Multidrug efflux transporter AcrB TolC docking domain, DN and DC subdomains"/>
    <property type="match status" value="2"/>
</dbReference>